<dbReference type="PROSITE" id="PS50231">
    <property type="entry name" value="RICIN_B_LECTIN"/>
    <property type="match status" value="1"/>
</dbReference>
<dbReference type="RefSeq" id="WP_191842109.1">
    <property type="nucleotide sequence ID" value="NZ_BAAALB010000017.1"/>
</dbReference>
<dbReference type="InterPro" id="IPR037176">
    <property type="entry name" value="Osmotin/thaumatin-like_sf"/>
</dbReference>
<evidence type="ECO:0000256" key="1">
    <source>
        <dbReference type="SAM" id="SignalP"/>
    </source>
</evidence>
<feature type="domain" description="GH64" evidence="2">
    <location>
        <begin position="34"/>
        <end position="396"/>
    </location>
</feature>
<dbReference type="PROSITE" id="PS51318">
    <property type="entry name" value="TAT"/>
    <property type="match status" value="1"/>
</dbReference>
<accession>A0A8J3JVE0</accession>
<dbReference type="Gene3D" id="3.30.920.50">
    <property type="entry name" value="Beta-1,3-glucanase, C-terminal domain"/>
    <property type="match status" value="1"/>
</dbReference>
<name>A0A8J3JVE0_9ACTN</name>
<dbReference type="AlphaFoldDB" id="A0A8J3JVE0"/>
<dbReference type="InterPro" id="IPR035992">
    <property type="entry name" value="Ricin_B-like_lectins"/>
</dbReference>
<proteinExistence type="predicted"/>
<dbReference type="InterPro" id="IPR000772">
    <property type="entry name" value="Ricin_B_lectin"/>
</dbReference>
<dbReference type="Gene3D" id="2.60.110.10">
    <property type="entry name" value="Thaumatin"/>
    <property type="match status" value="1"/>
</dbReference>
<dbReference type="InterPro" id="IPR032477">
    <property type="entry name" value="Glyco_hydro_64"/>
</dbReference>
<keyword evidence="4" id="KW-1185">Reference proteome</keyword>
<keyword evidence="1" id="KW-0732">Signal</keyword>
<comment type="caution">
    <text evidence="3">The sequence shown here is derived from an EMBL/GenBank/DDBJ whole genome shotgun (WGS) entry which is preliminary data.</text>
</comment>
<organism evidence="3 4">
    <name type="scientific">Catellatospora chokoriensis</name>
    <dbReference type="NCBI Taxonomy" id="310353"/>
    <lineage>
        <taxon>Bacteria</taxon>
        <taxon>Bacillati</taxon>
        <taxon>Actinomycetota</taxon>
        <taxon>Actinomycetes</taxon>
        <taxon>Micromonosporales</taxon>
        <taxon>Micromonosporaceae</taxon>
        <taxon>Catellatospora</taxon>
    </lineage>
</organism>
<dbReference type="Gene3D" id="2.80.10.50">
    <property type="match status" value="2"/>
</dbReference>
<dbReference type="InterPro" id="IPR037398">
    <property type="entry name" value="Glyco_hydro_64_fam"/>
</dbReference>
<dbReference type="SMART" id="SM00458">
    <property type="entry name" value="RICIN"/>
    <property type="match status" value="1"/>
</dbReference>
<protein>
    <recommendedName>
        <fullName evidence="2">GH64 domain-containing protein</fullName>
    </recommendedName>
</protein>
<evidence type="ECO:0000259" key="2">
    <source>
        <dbReference type="PROSITE" id="PS52006"/>
    </source>
</evidence>
<gene>
    <name evidence="3" type="ORF">Cch02nite_51900</name>
</gene>
<evidence type="ECO:0000313" key="3">
    <source>
        <dbReference type="EMBL" id="GIF91746.1"/>
    </source>
</evidence>
<dbReference type="PROSITE" id="PS52006">
    <property type="entry name" value="GH64"/>
    <property type="match status" value="1"/>
</dbReference>
<feature type="chain" id="PRO_5035185596" description="GH64 domain-containing protein" evidence="1">
    <location>
        <begin position="32"/>
        <end position="553"/>
    </location>
</feature>
<dbReference type="EMBL" id="BONG01000035">
    <property type="protein sequence ID" value="GIF91746.1"/>
    <property type="molecule type" value="Genomic_DNA"/>
</dbReference>
<dbReference type="SUPFAM" id="SSF50370">
    <property type="entry name" value="Ricin B-like lectins"/>
    <property type="match status" value="1"/>
</dbReference>
<reference evidence="3 4" key="1">
    <citation type="submission" date="2021-01" db="EMBL/GenBank/DDBJ databases">
        <title>Whole genome shotgun sequence of Catellatospora chokoriensis NBRC 107358.</title>
        <authorList>
            <person name="Komaki H."/>
            <person name="Tamura T."/>
        </authorList>
    </citation>
    <scope>NUCLEOTIDE SEQUENCE [LARGE SCALE GENOMIC DNA]</scope>
    <source>
        <strain evidence="3 4">NBRC 107358</strain>
    </source>
</reference>
<dbReference type="InterPro" id="IPR006311">
    <property type="entry name" value="TAT_signal"/>
</dbReference>
<dbReference type="Pfam" id="PF16483">
    <property type="entry name" value="Glyco_hydro_64"/>
    <property type="match status" value="1"/>
</dbReference>
<feature type="signal peptide" evidence="1">
    <location>
        <begin position="1"/>
        <end position="31"/>
    </location>
</feature>
<dbReference type="InterPro" id="IPR042517">
    <property type="entry name" value="Glyco_hydro_64_N_2"/>
</dbReference>
<sequence>MRTRRKVLGVLAATALAVPLAVAATASPAQAIGPDPLPVTVTNNTGRGDAVYLYVIGVQLSTGRLGYVNSGGGFTPWSGGQIPPSPAPDVSIAGPGNGGSTTIRFPRGFSGRAYFSFGEKLKFFLTPDGLVQPAPWASGDANYNILFDWSEFTYNDAGLWINSSQVDMFSVPHAVTVTGASGATKRTGDVVSDGRNNVINQIRAQSGWANTVYTRPSDGTVLRVLAPGKAAGAGLFSTTYLDGYITSAWNAYAAKTLTVVPFTDQPNTRYFGRTSGNVMNFTNSAGQQVASFNKPTSAHVWGCDGNLQAPNDLVVGPIARTLCAALNRGTLGTVDTQPSTNAGQFYQNSPTNQYAKIIHSNMADGKAYAFAFDDVGAFESLVHDGDPRSAGIVLSPFGAGGPPPGDGPISSTTWYSVVNKTSNKCVDARSSGTANGTAIQQYTCNNTFAQQYLFQPTSGGYVRINNRNNPAQVLDVNGVSAADNALIHLWTYGGGNNQQWLPVPEGGGYYHFVSRHSGKCLDVPAASTADSVQLVQYTCNGTGAQSFRLTAQP</sequence>
<evidence type="ECO:0000313" key="4">
    <source>
        <dbReference type="Proteomes" id="UP000619293"/>
    </source>
</evidence>
<dbReference type="PANTHER" id="PTHR38165:SF1">
    <property type="entry name" value="GLUCANASE B"/>
    <property type="match status" value="1"/>
</dbReference>
<dbReference type="PANTHER" id="PTHR38165">
    <property type="match status" value="1"/>
</dbReference>
<dbReference type="Pfam" id="PF00652">
    <property type="entry name" value="Ricin_B_lectin"/>
    <property type="match status" value="1"/>
</dbReference>
<dbReference type="Proteomes" id="UP000619293">
    <property type="component" value="Unassembled WGS sequence"/>
</dbReference>